<protein>
    <submittedName>
        <fullName evidence="1">Uncharacterized protein</fullName>
    </submittedName>
</protein>
<name>A0AAD6ZYB7_9AGAR</name>
<reference evidence="1" key="1">
    <citation type="submission" date="2023-03" db="EMBL/GenBank/DDBJ databases">
        <title>Massive genome expansion in bonnet fungi (Mycena s.s.) driven by repeated elements and novel gene families across ecological guilds.</title>
        <authorList>
            <consortium name="Lawrence Berkeley National Laboratory"/>
            <person name="Harder C.B."/>
            <person name="Miyauchi S."/>
            <person name="Viragh M."/>
            <person name="Kuo A."/>
            <person name="Thoen E."/>
            <person name="Andreopoulos B."/>
            <person name="Lu D."/>
            <person name="Skrede I."/>
            <person name="Drula E."/>
            <person name="Henrissat B."/>
            <person name="Morin E."/>
            <person name="Kohler A."/>
            <person name="Barry K."/>
            <person name="LaButti K."/>
            <person name="Morin E."/>
            <person name="Salamov A."/>
            <person name="Lipzen A."/>
            <person name="Mereny Z."/>
            <person name="Hegedus B."/>
            <person name="Baldrian P."/>
            <person name="Stursova M."/>
            <person name="Weitz H."/>
            <person name="Taylor A."/>
            <person name="Grigoriev I.V."/>
            <person name="Nagy L.G."/>
            <person name="Martin F."/>
            <person name="Kauserud H."/>
        </authorList>
    </citation>
    <scope>NUCLEOTIDE SEQUENCE</scope>
    <source>
        <strain evidence="1">CBHHK002</strain>
    </source>
</reference>
<organism evidence="1 2">
    <name type="scientific">Mycena albidolilacea</name>
    <dbReference type="NCBI Taxonomy" id="1033008"/>
    <lineage>
        <taxon>Eukaryota</taxon>
        <taxon>Fungi</taxon>
        <taxon>Dikarya</taxon>
        <taxon>Basidiomycota</taxon>
        <taxon>Agaricomycotina</taxon>
        <taxon>Agaricomycetes</taxon>
        <taxon>Agaricomycetidae</taxon>
        <taxon>Agaricales</taxon>
        <taxon>Marasmiineae</taxon>
        <taxon>Mycenaceae</taxon>
        <taxon>Mycena</taxon>
    </lineage>
</organism>
<evidence type="ECO:0000313" key="2">
    <source>
        <dbReference type="Proteomes" id="UP001218218"/>
    </source>
</evidence>
<gene>
    <name evidence="1" type="ORF">DFH08DRAFT_937733</name>
</gene>
<keyword evidence="2" id="KW-1185">Reference proteome</keyword>
<accession>A0AAD6ZYB7</accession>
<sequence length="173" mass="19148">MEVKSTRMRKFADVTNSRLDSGMFRLKSTKVPEMGTVRIFVIVGQPMIFKNHSARFSGFHAVVRKQVQQLKEAQDNRPQGDGGMIVHDTCLQIGGNLKFSGTNAFLRAERTSWAGGAAVLMALMGSVGRDRLATSLPDFDDSDGGMMGRRCQMCQITFGPELHHRKLEANSVQ</sequence>
<evidence type="ECO:0000313" key="1">
    <source>
        <dbReference type="EMBL" id="KAJ7344010.1"/>
    </source>
</evidence>
<dbReference type="EMBL" id="JARIHO010000022">
    <property type="protein sequence ID" value="KAJ7344010.1"/>
    <property type="molecule type" value="Genomic_DNA"/>
</dbReference>
<proteinExistence type="predicted"/>
<comment type="caution">
    <text evidence="1">The sequence shown here is derived from an EMBL/GenBank/DDBJ whole genome shotgun (WGS) entry which is preliminary data.</text>
</comment>
<dbReference type="AlphaFoldDB" id="A0AAD6ZYB7"/>
<dbReference type="Proteomes" id="UP001218218">
    <property type="component" value="Unassembled WGS sequence"/>
</dbReference>